<feature type="compositionally biased region" description="Polar residues" evidence="1">
    <location>
        <begin position="106"/>
        <end position="116"/>
    </location>
</feature>
<dbReference type="Proteomes" id="UP000189701">
    <property type="component" value="Unplaced"/>
</dbReference>
<dbReference type="AlphaFoldDB" id="A0A1U7VD16"/>
<feature type="region of interest" description="Disordered" evidence="1">
    <location>
        <begin position="1"/>
        <end position="55"/>
    </location>
</feature>
<dbReference type="RefSeq" id="XP_009759720.1">
    <property type="nucleotide sequence ID" value="XM_009761418.1"/>
</dbReference>
<feature type="compositionally biased region" description="Pro residues" evidence="1">
    <location>
        <begin position="25"/>
        <end position="38"/>
    </location>
</feature>
<accession>A0A1U7VD16</accession>
<evidence type="ECO:0000313" key="2">
    <source>
        <dbReference type="Proteomes" id="UP000189701"/>
    </source>
</evidence>
<evidence type="ECO:0000256" key="1">
    <source>
        <dbReference type="SAM" id="MobiDB-lite"/>
    </source>
</evidence>
<feature type="compositionally biased region" description="Basic residues" evidence="1">
    <location>
        <begin position="268"/>
        <end position="282"/>
    </location>
</feature>
<keyword evidence="2" id="KW-1185">Reference proteome</keyword>
<name>A0A1U7VD16_NICSY</name>
<reference evidence="2" key="1">
    <citation type="journal article" date="2013" name="Genome Biol.">
        <title>Reference genomes and transcriptomes of Nicotiana sylvestris and Nicotiana tomentosiformis.</title>
        <authorList>
            <person name="Sierro N."/>
            <person name="Battey J.N."/>
            <person name="Ouadi S."/>
            <person name="Bovet L."/>
            <person name="Goepfert S."/>
            <person name="Bakaher N."/>
            <person name="Peitsch M.C."/>
            <person name="Ivanov N.V."/>
        </authorList>
    </citation>
    <scope>NUCLEOTIDE SEQUENCE [LARGE SCALE GENOMIC DNA]</scope>
</reference>
<gene>
    <name evidence="3" type="primary">LOC104212202</name>
</gene>
<feature type="region of interest" description="Disordered" evidence="1">
    <location>
        <begin position="261"/>
        <end position="302"/>
    </location>
</feature>
<proteinExistence type="predicted"/>
<protein>
    <submittedName>
        <fullName evidence="3">Neurofilament medium polypeptide-like</fullName>
    </submittedName>
</protein>
<sequence length="302" mass="33012">MRLAFAKSVREPGALDTALVTEPTLPTPTSPNPKPESQPPSASSPTQSSTGFHRSRKTLTLKKFVAVTSPFASLKIMVEEDKAEGEENQEISSLPAEESSAKEQGVSHTSDESTMTALGFDSTGNVPLMPPEVSTIPAPSPHFYAEPLSIVVLEMRSLSEEENKDNEEEDYDNVALASFISSRSIKVTPKESTSKRPITRLQKKEELEFVLNKSKEEKEIGERWKVEEVSGEKVVELSGEKLVDEYSEKVVQEYGERVVEESAEKVSKKSTNKGKSVRKLVKGKVGANEEPGSSKKAKVGAT</sequence>
<organism evidence="2 3">
    <name type="scientific">Nicotiana sylvestris</name>
    <name type="common">Wood tobacco</name>
    <name type="synonym">South American tobacco</name>
    <dbReference type="NCBI Taxonomy" id="4096"/>
    <lineage>
        <taxon>Eukaryota</taxon>
        <taxon>Viridiplantae</taxon>
        <taxon>Streptophyta</taxon>
        <taxon>Embryophyta</taxon>
        <taxon>Tracheophyta</taxon>
        <taxon>Spermatophyta</taxon>
        <taxon>Magnoliopsida</taxon>
        <taxon>eudicotyledons</taxon>
        <taxon>Gunneridae</taxon>
        <taxon>Pentapetalae</taxon>
        <taxon>asterids</taxon>
        <taxon>lamiids</taxon>
        <taxon>Solanales</taxon>
        <taxon>Solanaceae</taxon>
        <taxon>Nicotianoideae</taxon>
        <taxon>Nicotianeae</taxon>
        <taxon>Nicotiana</taxon>
    </lineage>
</organism>
<feature type="compositionally biased region" description="Low complexity" evidence="1">
    <location>
        <begin position="39"/>
        <end position="50"/>
    </location>
</feature>
<evidence type="ECO:0000313" key="3">
    <source>
        <dbReference type="RefSeq" id="XP_009759720.1"/>
    </source>
</evidence>
<feature type="region of interest" description="Disordered" evidence="1">
    <location>
        <begin position="80"/>
        <end position="123"/>
    </location>
</feature>
<reference evidence="3" key="2">
    <citation type="submission" date="2025-08" db="UniProtKB">
        <authorList>
            <consortium name="RefSeq"/>
        </authorList>
    </citation>
    <scope>IDENTIFICATION</scope>
    <source>
        <tissue evidence="3">Leaf</tissue>
    </source>
</reference>